<reference evidence="1" key="1">
    <citation type="submission" date="2021-01" db="EMBL/GenBank/DDBJ databases">
        <title>Whole genome shotgun sequence of Actinoplanes rishiriensis NBRC 108556.</title>
        <authorList>
            <person name="Komaki H."/>
            <person name="Tamura T."/>
        </authorList>
    </citation>
    <scope>NUCLEOTIDE SEQUENCE</scope>
    <source>
        <strain evidence="1">NBRC 108556</strain>
    </source>
</reference>
<evidence type="ECO:0000313" key="1">
    <source>
        <dbReference type="EMBL" id="GIF02174.1"/>
    </source>
</evidence>
<evidence type="ECO:0000313" key="2">
    <source>
        <dbReference type="Proteomes" id="UP000636960"/>
    </source>
</evidence>
<dbReference type="EMBL" id="BOMV01000123">
    <property type="protein sequence ID" value="GIF02174.1"/>
    <property type="molecule type" value="Genomic_DNA"/>
</dbReference>
<dbReference type="AlphaFoldDB" id="A0A919MZZ8"/>
<gene>
    <name evidence="1" type="ORF">Ari01nite_96380</name>
</gene>
<comment type="caution">
    <text evidence="1">The sequence shown here is derived from an EMBL/GenBank/DDBJ whole genome shotgun (WGS) entry which is preliminary data.</text>
</comment>
<organism evidence="1 2">
    <name type="scientific">Paractinoplanes rishiriensis</name>
    <dbReference type="NCBI Taxonomy" id="1050105"/>
    <lineage>
        <taxon>Bacteria</taxon>
        <taxon>Bacillati</taxon>
        <taxon>Actinomycetota</taxon>
        <taxon>Actinomycetes</taxon>
        <taxon>Micromonosporales</taxon>
        <taxon>Micromonosporaceae</taxon>
        <taxon>Paractinoplanes</taxon>
    </lineage>
</organism>
<dbReference type="RefSeq" id="WP_203791249.1">
    <property type="nucleotide sequence ID" value="NZ_BOMV01000123.1"/>
</dbReference>
<name>A0A919MZZ8_9ACTN</name>
<protein>
    <submittedName>
        <fullName evidence="1">Uncharacterized protein</fullName>
    </submittedName>
</protein>
<accession>A0A919MZZ8</accession>
<sequence length="169" mass="18194">MTSRFDPNIPSTGPTAPSIEGAFKGIGAIVEEPRIGEGNLIVNGKEPFQIKVQWHIFGNLTPLWLTALASRTKNWVVTAYAESEGPGPKVIIGKTYEPVGAPPFTHDKEYAATITVPAGTLPEENLGDPERSGVYKIIVTAFLNADLGKPGYDMMGYVEGPIIKVEDPE</sequence>
<proteinExistence type="predicted"/>
<keyword evidence="2" id="KW-1185">Reference proteome</keyword>
<dbReference type="Proteomes" id="UP000636960">
    <property type="component" value="Unassembled WGS sequence"/>
</dbReference>